<keyword evidence="6" id="KW-0067">ATP-binding</keyword>
<dbReference type="AlphaFoldDB" id="A0A2T3MTP9"/>
<organism evidence="9 10">
    <name type="scientific">Photobacterium lipolyticum</name>
    <dbReference type="NCBI Taxonomy" id="266810"/>
    <lineage>
        <taxon>Bacteria</taxon>
        <taxon>Pseudomonadati</taxon>
        <taxon>Pseudomonadota</taxon>
        <taxon>Gammaproteobacteria</taxon>
        <taxon>Vibrionales</taxon>
        <taxon>Vibrionaceae</taxon>
        <taxon>Photobacterium</taxon>
    </lineage>
</organism>
<evidence type="ECO:0000259" key="8">
    <source>
        <dbReference type="Pfam" id="PF01288"/>
    </source>
</evidence>
<dbReference type="InterPro" id="IPR035907">
    <property type="entry name" value="Hppk_sf"/>
</dbReference>
<dbReference type="GO" id="GO:0046656">
    <property type="term" value="P:folic acid biosynthetic process"/>
    <property type="evidence" value="ECO:0007669"/>
    <property type="project" value="UniProtKB-KW"/>
</dbReference>
<dbReference type="PANTHER" id="PTHR43071:SF2">
    <property type="entry name" value="2-AMINO-4-HYDROXY-6-HYDROXYMETHYLDIHYDROPTERIDINE PYROPHOSPHOKINASE"/>
    <property type="match status" value="1"/>
</dbReference>
<keyword evidence="4" id="KW-0547">Nucleotide-binding</keyword>
<evidence type="ECO:0000256" key="2">
    <source>
        <dbReference type="ARBA" id="ARBA00013253"/>
    </source>
</evidence>
<evidence type="ECO:0000313" key="10">
    <source>
        <dbReference type="Proteomes" id="UP000240904"/>
    </source>
</evidence>
<comment type="pathway">
    <text evidence="1">Cofactor biosynthesis; tetrahydrofolate biosynthesis; 2-amino-4-hydroxy-6-hydroxymethyl-7,8-dihydropteridine diphosphate from 7,8-dihydroneopterin triphosphate: step 4/4.</text>
</comment>
<dbReference type="RefSeq" id="WP_107284781.1">
    <property type="nucleotide sequence ID" value="NZ_PYMC01000017.1"/>
</dbReference>
<sequence>MTRVYISLGSNIEREYHIQAAMTELRKLGAHYRASRIFEAEPVGFSGPNFFNCVVEIETSLALDMLQQTLKQLELQYGRSPNAQKNQSRTLDLDILLFGEELRESAPAVPRSDLYKFAFVLWPMAELCPDLAIPGDGRTIGQLWLAFEHTQALWPVELVTEDN</sequence>
<keyword evidence="3" id="KW-0808">Transferase</keyword>
<evidence type="ECO:0000256" key="5">
    <source>
        <dbReference type="ARBA" id="ARBA00022777"/>
    </source>
</evidence>
<dbReference type="GO" id="GO:0016301">
    <property type="term" value="F:kinase activity"/>
    <property type="evidence" value="ECO:0007669"/>
    <property type="project" value="UniProtKB-KW"/>
</dbReference>
<name>A0A2T3MTP9_9GAMM</name>
<keyword evidence="10" id="KW-1185">Reference proteome</keyword>
<keyword evidence="5 9" id="KW-0418">Kinase</keyword>
<evidence type="ECO:0000256" key="3">
    <source>
        <dbReference type="ARBA" id="ARBA00022679"/>
    </source>
</evidence>
<dbReference type="Proteomes" id="UP000240904">
    <property type="component" value="Unassembled WGS sequence"/>
</dbReference>
<dbReference type="CDD" id="cd00483">
    <property type="entry name" value="HPPK"/>
    <property type="match status" value="1"/>
</dbReference>
<dbReference type="NCBIfam" id="TIGR01498">
    <property type="entry name" value="folK"/>
    <property type="match status" value="1"/>
</dbReference>
<gene>
    <name evidence="9" type="primary">folK</name>
    <name evidence="9" type="ORF">C9I89_18380</name>
</gene>
<dbReference type="GO" id="GO:0005524">
    <property type="term" value="F:ATP binding"/>
    <property type="evidence" value="ECO:0007669"/>
    <property type="project" value="UniProtKB-KW"/>
</dbReference>
<accession>A0A2T3MTP9</accession>
<dbReference type="SUPFAM" id="SSF55083">
    <property type="entry name" value="6-hydroxymethyl-7,8-dihydropterin pyrophosphokinase, HPPK"/>
    <property type="match status" value="1"/>
</dbReference>
<evidence type="ECO:0000256" key="4">
    <source>
        <dbReference type="ARBA" id="ARBA00022741"/>
    </source>
</evidence>
<dbReference type="InterPro" id="IPR000550">
    <property type="entry name" value="Hppk"/>
</dbReference>
<dbReference type="OrthoDB" id="9790168at2"/>
<keyword evidence="7" id="KW-0289">Folate biosynthesis</keyword>
<dbReference type="GO" id="GO:0046654">
    <property type="term" value="P:tetrahydrofolate biosynthetic process"/>
    <property type="evidence" value="ECO:0007669"/>
    <property type="project" value="UniProtKB-UniPathway"/>
</dbReference>
<feature type="domain" description="7,8-dihydro-6-hydroxymethylpterin-pyrophosphokinase" evidence="8">
    <location>
        <begin position="5"/>
        <end position="129"/>
    </location>
</feature>
<dbReference type="EC" id="2.7.6.3" evidence="2"/>
<dbReference type="EMBL" id="PYMC01000017">
    <property type="protein sequence ID" value="PSW02630.1"/>
    <property type="molecule type" value="Genomic_DNA"/>
</dbReference>
<evidence type="ECO:0000256" key="1">
    <source>
        <dbReference type="ARBA" id="ARBA00005051"/>
    </source>
</evidence>
<dbReference type="PANTHER" id="PTHR43071">
    <property type="entry name" value="2-AMINO-4-HYDROXY-6-HYDROXYMETHYLDIHYDROPTERIDINE PYROPHOSPHOKINASE"/>
    <property type="match status" value="1"/>
</dbReference>
<evidence type="ECO:0000256" key="7">
    <source>
        <dbReference type="ARBA" id="ARBA00022909"/>
    </source>
</evidence>
<dbReference type="Pfam" id="PF01288">
    <property type="entry name" value="HPPK"/>
    <property type="match status" value="1"/>
</dbReference>
<dbReference type="Gene3D" id="3.30.70.560">
    <property type="entry name" value="7,8-Dihydro-6-hydroxymethylpterin-pyrophosphokinase HPPK"/>
    <property type="match status" value="1"/>
</dbReference>
<reference evidence="9 10" key="1">
    <citation type="submission" date="2018-03" db="EMBL/GenBank/DDBJ databases">
        <title>Whole genome sequencing of Histamine producing bacteria.</title>
        <authorList>
            <person name="Butler K."/>
        </authorList>
    </citation>
    <scope>NUCLEOTIDE SEQUENCE [LARGE SCALE GENOMIC DNA]</scope>
    <source>
        <strain evidence="9 10">DSM 16190</strain>
    </source>
</reference>
<proteinExistence type="predicted"/>
<dbReference type="GO" id="GO:0003848">
    <property type="term" value="F:2-amino-4-hydroxy-6-hydroxymethyldihydropteridine diphosphokinase activity"/>
    <property type="evidence" value="ECO:0007669"/>
    <property type="project" value="UniProtKB-EC"/>
</dbReference>
<evidence type="ECO:0000256" key="6">
    <source>
        <dbReference type="ARBA" id="ARBA00022840"/>
    </source>
</evidence>
<dbReference type="UniPathway" id="UPA00077">
    <property type="reaction ID" value="UER00155"/>
</dbReference>
<comment type="caution">
    <text evidence="9">The sequence shown here is derived from an EMBL/GenBank/DDBJ whole genome shotgun (WGS) entry which is preliminary data.</text>
</comment>
<protein>
    <recommendedName>
        <fullName evidence="2">2-amino-4-hydroxy-6-hydroxymethyldihydropteridine diphosphokinase</fullName>
        <ecNumber evidence="2">2.7.6.3</ecNumber>
    </recommendedName>
</protein>
<evidence type="ECO:0000313" key="9">
    <source>
        <dbReference type="EMBL" id="PSW02630.1"/>
    </source>
</evidence>